<dbReference type="SUPFAM" id="SSF53474">
    <property type="entry name" value="alpha/beta-Hydrolases"/>
    <property type="match status" value="1"/>
</dbReference>
<sequence length="790" mass="88888">MNMESHSTTTDINSDSPSLIAQWFHAIDSPIVDPIALRKAKREKSLTHMTVRSSTPPRSPPKNWVPFSRRDNTALEKAFKSPYASTAVVSVNEDHLFEVDISKREISPVYWEGPVYEVRRATWFYAGEGFKWLPCEENMSRQIEKGYQKYKPYVEPIIVTEEVQMDLGEIGPSSYISSNNKNDGEKDMTDTEKQVEEIIQQKEYLLGPYLGQYVIYTDPVYAWLFHDTPGAKIAQTFMTTITNNQNLGGTKLIRGYPEVENEKRKKTEAEALKKKEQGDSSQETMTTETTQETTKQHLSTDNGVDLSRKMEDLAPHKKKELDDIQMTQQQAEDYENEESEEEVRHIDQIIFVIHGIGQQMSERMGQNFVHDVNVLRKTMKSTWPIAVSGTGPLNRAHGIQVLPILWRQGILFGNDPTDDKSTLESDMGLPDADDGCPTIDEITLDGAPNIRTLVSDVFLDIPLYLTSRYHSQMIHIVTKEVNRVYKLFIQKNPEFLPNNGQVSILAHSLGSLLALDILSAQPFTGAQLSNVTNAAIITEKKTDTLDFPVKNYFALGSPQGMIMILRGHKMVSRKTLASDTCTPKTDHNTYSEKTAPVSFIYPAADNIYNIFHKSDPVAYRLEPLVVRHYGSKLKPFPIPYIKGGLKSVLDHGYNVTHDFANRAGAMFESIRTGFTGSLFMRGLGFSKPSTSEGTSAETELPSRSLSDPAILASRAEAKSAAKLKALNPNGRLDFYLQEGLLENTYISALSAHMSYWQDVDVAGFLIREVYKNQQLEQEAQKNLNTKTVIV</sequence>
<comment type="caution">
    <text evidence="4">The sequence shown here is derived from an EMBL/GenBank/DDBJ whole genome shotgun (WGS) entry which is preliminary data.</text>
</comment>
<feature type="region of interest" description="Disordered" evidence="2">
    <location>
        <begin position="43"/>
        <end position="62"/>
    </location>
</feature>
<feature type="region of interest" description="Disordered" evidence="2">
    <location>
        <begin position="258"/>
        <end position="307"/>
    </location>
</feature>
<keyword evidence="5" id="KW-1185">Reference proteome</keyword>
<keyword evidence="1" id="KW-0175">Coiled coil</keyword>
<evidence type="ECO:0000256" key="1">
    <source>
        <dbReference type="SAM" id="Coils"/>
    </source>
</evidence>
<organism evidence="4 5">
    <name type="scientific">Mucor saturninus</name>
    <dbReference type="NCBI Taxonomy" id="64648"/>
    <lineage>
        <taxon>Eukaryota</taxon>
        <taxon>Fungi</taxon>
        <taxon>Fungi incertae sedis</taxon>
        <taxon>Mucoromycota</taxon>
        <taxon>Mucoromycotina</taxon>
        <taxon>Mucoromycetes</taxon>
        <taxon>Mucorales</taxon>
        <taxon>Mucorineae</taxon>
        <taxon>Mucoraceae</taxon>
        <taxon>Mucor</taxon>
    </lineage>
</organism>
<dbReference type="Pfam" id="PF23465">
    <property type="entry name" value="DUF7131"/>
    <property type="match status" value="1"/>
</dbReference>
<reference evidence="4" key="1">
    <citation type="submission" date="2020-12" db="EMBL/GenBank/DDBJ databases">
        <title>Metabolic potential, ecology and presence of endohyphal bacteria is reflected in genomic diversity of Mucoromycotina.</title>
        <authorList>
            <person name="Muszewska A."/>
            <person name="Okrasinska A."/>
            <person name="Steczkiewicz K."/>
            <person name="Drgas O."/>
            <person name="Orlowska M."/>
            <person name="Perlinska-Lenart U."/>
            <person name="Aleksandrzak-Piekarczyk T."/>
            <person name="Szatraj K."/>
            <person name="Zielenkiewicz U."/>
            <person name="Pilsyk S."/>
            <person name="Malc E."/>
            <person name="Mieczkowski P."/>
            <person name="Kruszewska J.S."/>
            <person name="Biernat P."/>
            <person name="Pawlowska J."/>
        </authorList>
    </citation>
    <scope>NUCLEOTIDE SEQUENCE</scope>
    <source>
        <strain evidence="4">WA0000017839</strain>
    </source>
</reference>
<dbReference type="Pfam" id="PF23463">
    <property type="entry name" value="WWE_2"/>
    <property type="match status" value="1"/>
</dbReference>
<dbReference type="AlphaFoldDB" id="A0A8H7V1H2"/>
<dbReference type="GO" id="GO:0046872">
    <property type="term" value="F:metal ion binding"/>
    <property type="evidence" value="ECO:0007669"/>
    <property type="project" value="InterPro"/>
</dbReference>
<evidence type="ECO:0000313" key="5">
    <source>
        <dbReference type="Proteomes" id="UP000603453"/>
    </source>
</evidence>
<evidence type="ECO:0000259" key="3">
    <source>
        <dbReference type="PROSITE" id="PS51043"/>
    </source>
</evidence>
<dbReference type="InterPro" id="IPR004177">
    <property type="entry name" value="DDHD_dom"/>
</dbReference>
<gene>
    <name evidence="4" type="ORF">INT47_000506</name>
</gene>
<protein>
    <recommendedName>
        <fullName evidence="3">DDHD domain-containing protein</fullName>
    </recommendedName>
</protein>
<feature type="compositionally biased region" description="Basic and acidic residues" evidence="2">
    <location>
        <begin position="260"/>
        <end position="278"/>
    </location>
</feature>
<proteinExistence type="predicted"/>
<dbReference type="OrthoDB" id="431378at2759"/>
<dbReference type="InterPro" id="IPR055555">
    <property type="entry name" value="PA-PLA1_DUF7131"/>
</dbReference>
<feature type="domain" description="DDHD" evidence="3">
    <location>
        <begin position="545"/>
        <end position="771"/>
    </location>
</feature>
<dbReference type="EMBL" id="JAEPRD010000066">
    <property type="protein sequence ID" value="KAG2201967.1"/>
    <property type="molecule type" value="Genomic_DNA"/>
</dbReference>
<dbReference type="Pfam" id="PF02862">
    <property type="entry name" value="DDHD"/>
    <property type="match status" value="1"/>
</dbReference>
<dbReference type="SMART" id="SM01127">
    <property type="entry name" value="DDHD"/>
    <property type="match status" value="1"/>
</dbReference>
<feature type="compositionally biased region" description="Low complexity" evidence="2">
    <location>
        <begin position="282"/>
        <end position="293"/>
    </location>
</feature>
<evidence type="ECO:0000256" key="2">
    <source>
        <dbReference type="SAM" id="MobiDB-lite"/>
    </source>
</evidence>
<dbReference type="GO" id="GO:0005737">
    <property type="term" value="C:cytoplasm"/>
    <property type="evidence" value="ECO:0007669"/>
    <property type="project" value="TreeGrafter"/>
</dbReference>
<dbReference type="InterPro" id="IPR058055">
    <property type="entry name" value="PA-PLA1"/>
</dbReference>
<dbReference type="PANTHER" id="PTHR23509:SF10">
    <property type="entry name" value="LD21067P"/>
    <property type="match status" value="1"/>
</dbReference>
<accession>A0A8H7V1H2</accession>
<dbReference type="Proteomes" id="UP000603453">
    <property type="component" value="Unassembled WGS sequence"/>
</dbReference>
<feature type="coiled-coil region" evidence="1">
    <location>
        <begin position="317"/>
        <end position="344"/>
    </location>
</feature>
<dbReference type="InterPro" id="IPR057826">
    <property type="entry name" value="WWE_C20G8.02"/>
</dbReference>
<name>A0A8H7V1H2_9FUNG</name>
<dbReference type="InterPro" id="IPR029058">
    <property type="entry name" value="AB_hydrolase_fold"/>
</dbReference>
<dbReference type="GO" id="GO:0004620">
    <property type="term" value="F:phospholipase activity"/>
    <property type="evidence" value="ECO:0007669"/>
    <property type="project" value="TreeGrafter"/>
</dbReference>
<evidence type="ECO:0000313" key="4">
    <source>
        <dbReference type="EMBL" id="KAG2201967.1"/>
    </source>
</evidence>
<dbReference type="PANTHER" id="PTHR23509">
    <property type="entry name" value="PA-PL1 PHOSPHOLIPASE FAMILY"/>
    <property type="match status" value="1"/>
</dbReference>
<dbReference type="PROSITE" id="PS51043">
    <property type="entry name" value="DDHD"/>
    <property type="match status" value="1"/>
</dbReference>